<organism evidence="1">
    <name type="scientific">marine sediment metagenome</name>
    <dbReference type="NCBI Taxonomy" id="412755"/>
    <lineage>
        <taxon>unclassified sequences</taxon>
        <taxon>metagenomes</taxon>
        <taxon>ecological metagenomes</taxon>
    </lineage>
</organism>
<reference evidence="1" key="1">
    <citation type="journal article" date="2015" name="Nature">
        <title>Complex archaea that bridge the gap between prokaryotes and eukaryotes.</title>
        <authorList>
            <person name="Spang A."/>
            <person name="Saw J.H."/>
            <person name="Jorgensen S.L."/>
            <person name="Zaremba-Niedzwiedzka K."/>
            <person name="Martijn J."/>
            <person name="Lind A.E."/>
            <person name="van Eijk R."/>
            <person name="Schleper C."/>
            <person name="Guy L."/>
            <person name="Ettema T.J."/>
        </authorList>
    </citation>
    <scope>NUCLEOTIDE SEQUENCE</scope>
</reference>
<accession>A0A0F9DGQ1</accession>
<gene>
    <name evidence="1" type="ORF">LCGC14_2280030</name>
</gene>
<evidence type="ECO:0000313" key="1">
    <source>
        <dbReference type="EMBL" id="KKL52981.1"/>
    </source>
</evidence>
<dbReference type="EMBL" id="LAZR01031697">
    <property type="protein sequence ID" value="KKL52981.1"/>
    <property type="molecule type" value="Genomic_DNA"/>
</dbReference>
<feature type="non-terminal residue" evidence="1">
    <location>
        <position position="1"/>
    </location>
</feature>
<dbReference type="AlphaFoldDB" id="A0A0F9DGQ1"/>
<proteinExistence type="predicted"/>
<comment type="caution">
    <text evidence="1">The sequence shown here is derived from an EMBL/GenBank/DDBJ whole genome shotgun (WGS) entry which is preliminary data.</text>
</comment>
<sequence>LKKERVLGRLNTQLSGKVEWFLDNEVVT</sequence>
<name>A0A0F9DGQ1_9ZZZZ</name>
<protein>
    <submittedName>
        <fullName evidence="1">Uncharacterized protein</fullName>
    </submittedName>
</protein>